<feature type="transmembrane region" description="Helical" evidence="5">
    <location>
        <begin position="228"/>
        <end position="250"/>
    </location>
</feature>
<keyword evidence="3 5" id="KW-1133">Transmembrane helix</keyword>
<feature type="transmembrane region" description="Helical" evidence="5">
    <location>
        <begin position="335"/>
        <end position="353"/>
    </location>
</feature>
<feature type="transmembrane region" description="Helical" evidence="5">
    <location>
        <begin position="262"/>
        <end position="286"/>
    </location>
</feature>
<feature type="transmembrane region" description="Helical" evidence="5">
    <location>
        <begin position="71"/>
        <end position="89"/>
    </location>
</feature>
<dbReference type="PANTHER" id="PTHR11040:SF169">
    <property type="entry name" value="FI24038P1"/>
    <property type="match status" value="1"/>
</dbReference>
<comment type="subcellular location">
    <subcellularLocation>
        <location evidence="1">Membrane</location>
        <topology evidence="1">Multi-pass membrane protein</topology>
    </subcellularLocation>
</comment>
<feature type="transmembrane region" description="Helical" evidence="5">
    <location>
        <begin position="202"/>
        <end position="222"/>
    </location>
</feature>
<reference evidence="6" key="2">
    <citation type="submission" date="2024-08" db="UniProtKB">
        <authorList>
            <consortium name="EnsemblMetazoa"/>
        </authorList>
    </citation>
    <scope>IDENTIFICATION</scope>
</reference>
<keyword evidence="2 5" id="KW-0812">Transmembrane</keyword>
<dbReference type="AlphaFoldDB" id="A0AAR5P530"/>
<evidence type="ECO:0000256" key="4">
    <source>
        <dbReference type="ARBA" id="ARBA00023136"/>
    </source>
</evidence>
<accession>A0AAR5P530</accession>
<dbReference type="Pfam" id="PF02535">
    <property type="entry name" value="Zip"/>
    <property type="match status" value="1"/>
</dbReference>
<dbReference type="EnsemblMetazoa" id="XM_019900408.1">
    <property type="protein sequence ID" value="XP_019755967.1"/>
    <property type="gene ID" value="LOC109534663"/>
</dbReference>
<evidence type="ECO:0000256" key="5">
    <source>
        <dbReference type="SAM" id="Phobius"/>
    </source>
</evidence>
<proteinExistence type="predicted"/>
<dbReference type="KEGG" id="dpa:109534663"/>
<dbReference type="Proteomes" id="UP000019118">
    <property type="component" value="Unassembled WGS sequence"/>
</dbReference>
<feature type="transmembrane region" description="Helical" evidence="5">
    <location>
        <begin position="36"/>
        <end position="59"/>
    </location>
</feature>
<dbReference type="InterPro" id="IPR003689">
    <property type="entry name" value="ZIP"/>
</dbReference>
<reference evidence="7" key="1">
    <citation type="journal article" date="2013" name="Genome Biol.">
        <title>Draft genome of the mountain pine beetle, Dendroctonus ponderosae Hopkins, a major forest pest.</title>
        <authorList>
            <person name="Keeling C.I."/>
            <person name="Yuen M.M."/>
            <person name="Liao N.Y."/>
            <person name="Docking T.R."/>
            <person name="Chan S.K."/>
            <person name="Taylor G.A."/>
            <person name="Palmquist D.L."/>
            <person name="Jackman S.D."/>
            <person name="Nguyen A."/>
            <person name="Li M."/>
            <person name="Henderson H."/>
            <person name="Janes J.K."/>
            <person name="Zhao Y."/>
            <person name="Pandoh P."/>
            <person name="Moore R."/>
            <person name="Sperling F.A."/>
            <person name="Huber D.P."/>
            <person name="Birol I."/>
            <person name="Jones S.J."/>
            <person name="Bohlmann J."/>
        </authorList>
    </citation>
    <scope>NUCLEOTIDE SEQUENCE</scope>
</reference>
<evidence type="ECO:0000256" key="1">
    <source>
        <dbReference type="ARBA" id="ARBA00004141"/>
    </source>
</evidence>
<name>A0AAR5P530_DENPD</name>
<dbReference type="GO" id="GO:0005886">
    <property type="term" value="C:plasma membrane"/>
    <property type="evidence" value="ECO:0007669"/>
    <property type="project" value="TreeGrafter"/>
</dbReference>
<evidence type="ECO:0000313" key="7">
    <source>
        <dbReference type="Proteomes" id="UP000019118"/>
    </source>
</evidence>
<sequence>MDLPQSKLFALTALGMSSILVGLLPGCFTKQSRTQWPLFLSCLLCFGGGVLLCTSLAHILPEAREAAAANYKKYTELIFCLGFFILYLMDEIVHYFYGEIAGHNHNHEDGHLPHIDEGSRLPERYQDNFTRRHSNEAAPLHRAFSSQGEREPLLRPERQLPFNPHFFRAKSDSALLCDDTPSQLCHVMHKEPCATSMPTTNFALLVALSIHSVLEGLVVGLERMPSKVLLLLGAVASHKLVVGFCLGVELASNEYVTFCKHFICIFVFSVSSVAGILIGMLIFNVPTDVTDIAIPILQALAGGTLLYVTVCEVLPRERARWHQKNLKKSAGVAQLLSVSVGFALMALLSNYLATDAQLHTRINIARSHNDFHRSDQHIKYRL</sequence>
<dbReference type="GeneID" id="109534663"/>
<feature type="transmembrane region" description="Helical" evidence="5">
    <location>
        <begin position="6"/>
        <end position="24"/>
    </location>
</feature>
<dbReference type="GO" id="GO:0005385">
    <property type="term" value="F:zinc ion transmembrane transporter activity"/>
    <property type="evidence" value="ECO:0007669"/>
    <property type="project" value="TreeGrafter"/>
</dbReference>
<keyword evidence="7" id="KW-1185">Reference proteome</keyword>
<organism evidence="6 7">
    <name type="scientific">Dendroctonus ponderosae</name>
    <name type="common">Mountain pine beetle</name>
    <dbReference type="NCBI Taxonomy" id="77166"/>
    <lineage>
        <taxon>Eukaryota</taxon>
        <taxon>Metazoa</taxon>
        <taxon>Ecdysozoa</taxon>
        <taxon>Arthropoda</taxon>
        <taxon>Hexapoda</taxon>
        <taxon>Insecta</taxon>
        <taxon>Pterygota</taxon>
        <taxon>Neoptera</taxon>
        <taxon>Endopterygota</taxon>
        <taxon>Coleoptera</taxon>
        <taxon>Polyphaga</taxon>
        <taxon>Cucujiformia</taxon>
        <taxon>Curculionidae</taxon>
        <taxon>Scolytinae</taxon>
        <taxon>Dendroctonus</taxon>
    </lineage>
</organism>
<protein>
    <submittedName>
        <fullName evidence="6">Uncharacterized protein</fullName>
    </submittedName>
</protein>
<evidence type="ECO:0000313" key="6">
    <source>
        <dbReference type="EnsemblMetazoa" id="XP_019755967.1"/>
    </source>
</evidence>
<evidence type="ECO:0000256" key="3">
    <source>
        <dbReference type="ARBA" id="ARBA00022989"/>
    </source>
</evidence>
<dbReference type="PANTHER" id="PTHR11040">
    <property type="entry name" value="ZINC/IRON TRANSPORTER"/>
    <property type="match status" value="1"/>
</dbReference>
<keyword evidence="4 5" id="KW-0472">Membrane</keyword>
<feature type="transmembrane region" description="Helical" evidence="5">
    <location>
        <begin position="292"/>
        <end position="314"/>
    </location>
</feature>
<evidence type="ECO:0000256" key="2">
    <source>
        <dbReference type="ARBA" id="ARBA00022692"/>
    </source>
</evidence>